<keyword evidence="2" id="KW-0805">Transcription regulation</keyword>
<evidence type="ECO:0000256" key="5">
    <source>
        <dbReference type="ARBA" id="ARBA00023242"/>
    </source>
</evidence>
<reference evidence="7" key="1">
    <citation type="submission" date="2022-05" db="EMBL/GenBank/DDBJ databases">
        <title>The Musa troglodytarum L. genome provides insights into the mechanism of non-climacteric behaviour and enrichment of carotenoids.</title>
        <authorList>
            <person name="Wang J."/>
        </authorList>
    </citation>
    <scope>NUCLEOTIDE SEQUENCE</scope>
    <source>
        <tissue evidence="7">Leaf</tissue>
    </source>
</reference>
<dbReference type="GO" id="GO:0005634">
    <property type="term" value="C:nucleus"/>
    <property type="evidence" value="ECO:0007669"/>
    <property type="project" value="UniProtKB-SubCell"/>
</dbReference>
<organism evidence="7 8">
    <name type="scientific">Musa troglodytarum</name>
    <name type="common">fe'i banana</name>
    <dbReference type="NCBI Taxonomy" id="320322"/>
    <lineage>
        <taxon>Eukaryota</taxon>
        <taxon>Viridiplantae</taxon>
        <taxon>Streptophyta</taxon>
        <taxon>Embryophyta</taxon>
        <taxon>Tracheophyta</taxon>
        <taxon>Spermatophyta</taxon>
        <taxon>Magnoliopsida</taxon>
        <taxon>Liliopsida</taxon>
        <taxon>Zingiberales</taxon>
        <taxon>Musaceae</taxon>
        <taxon>Musa</taxon>
    </lineage>
</organism>
<dbReference type="SUPFAM" id="SSF54171">
    <property type="entry name" value="DNA-binding domain"/>
    <property type="match status" value="1"/>
</dbReference>
<dbReference type="EMBL" id="CP097505">
    <property type="protein sequence ID" value="URD92420.1"/>
    <property type="molecule type" value="Genomic_DNA"/>
</dbReference>
<dbReference type="Pfam" id="PF00847">
    <property type="entry name" value="AP2"/>
    <property type="match status" value="1"/>
</dbReference>
<dbReference type="GO" id="GO:0003700">
    <property type="term" value="F:DNA-binding transcription factor activity"/>
    <property type="evidence" value="ECO:0007669"/>
    <property type="project" value="InterPro"/>
</dbReference>
<dbReference type="SMART" id="SM00380">
    <property type="entry name" value="AP2"/>
    <property type="match status" value="1"/>
</dbReference>
<dbReference type="InterPro" id="IPR044808">
    <property type="entry name" value="ERF_plant"/>
</dbReference>
<dbReference type="Gene3D" id="3.30.730.10">
    <property type="entry name" value="AP2/ERF domain"/>
    <property type="match status" value="1"/>
</dbReference>
<dbReference type="InterPro" id="IPR036955">
    <property type="entry name" value="AP2/ERF_dom_sf"/>
</dbReference>
<dbReference type="GO" id="GO:0009873">
    <property type="term" value="P:ethylene-activated signaling pathway"/>
    <property type="evidence" value="ECO:0007669"/>
    <property type="project" value="InterPro"/>
</dbReference>
<dbReference type="FunFam" id="3.30.730.10:FF:000001">
    <property type="entry name" value="Ethylene-responsive transcription factor 2"/>
    <property type="match status" value="1"/>
</dbReference>
<evidence type="ECO:0000313" key="8">
    <source>
        <dbReference type="Proteomes" id="UP001055439"/>
    </source>
</evidence>
<dbReference type="OrthoDB" id="668733at2759"/>
<gene>
    <name evidence="7" type="ORF">MUK42_00151</name>
</gene>
<evidence type="ECO:0000313" key="7">
    <source>
        <dbReference type="EMBL" id="URD92420.1"/>
    </source>
</evidence>
<accession>A0A9E7FBR6</accession>
<evidence type="ECO:0000256" key="1">
    <source>
        <dbReference type="ARBA" id="ARBA00004123"/>
    </source>
</evidence>
<dbReference type="CDD" id="cd00018">
    <property type="entry name" value="AP2"/>
    <property type="match status" value="1"/>
</dbReference>
<proteinExistence type="predicted"/>
<keyword evidence="3" id="KW-0238">DNA-binding</keyword>
<keyword evidence="4" id="KW-0804">Transcription</keyword>
<evidence type="ECO:0000256" key="3">
    <source>
        <dbReference type="ARBA" id="ARBA00023125"/>
    </source>
</evidence>
<evidence type="ECO:0000259" key="6">
    <source>
        <dbReference type="PROSITE" id="PS51032"/>
    </source>
</evidence>
<dbReference type="InterPro" id="IPR016177">
    <property type="entry name" value="DNA-bd_dom_sf"/>
</dbReference>
<dbReference type="PANTHER" id="PTHR31190:SF142">
    <property type="entry name" value="ETHYLENE-RESPONSIVE TRANSCRIPTION FACTOR RAP2-3"/>
    <property type="match status" value="1"/>
</dbReference>
<evidence type="ECO:0000256" key="4">
    <source>
        <dbReference type="ARBA" id="ARBA00023163"/>
    </source>
</evidence>
<dbReference type="PANTHER" id="PTHR31190">
    <property type="entry name" value="DNA-BINDING DOMAIN"/>
    <property type="match status" value="1"/>
</dbReference>
<keyword evidence="5" id="KW-0539">Nucleus</keyword>
<sequence length="430" mass="47818">MCGGAIISDFIPMARSERRVTSDYLWRDMKRGGANGVKTKKSNGHRRAVEDTEDDFEAGFQEFEYESMVSEVEDEVELVDKPFAFASTDRQVTLKPVEFTGPAARSAKRKRTNQYRGIRQRPWGKWAAEIRDPRKGVRVWLGTFNTAEEAARAYDAEARKIRGKKAKVNFPDEAPTSVQKHSLKLNAPKVPKPNPPEKLNFHQDVEYVNGSDQDFYSVFDFIEDKEPLKQSINFSSFNEIKQSPAIEGPAINFYSDQGSNSFDCSKYGCEGEPKTPEITSILAPTITEAEGAAYVPEGAPLKKLKTNAGEVVPAVDSSAKLSEELSAFESYMKFLQGPYLEGGSDEPIESLLINDVTQDVNGVDLWSFDGLPPVAVSGITADGNMENQKYWQCSPAELWFMLFSLVATCLVYVVRPIISVFLSCTELGSS</sequence>
<name>A0A9E7FBR6_9LILI</name>
<dbReference type="PRINTS" id="PR00367">
    <property type="entry name" value="ETHRSPELEMNT"/>
</dbReference>
<dbReference type="PROSITE" id="PS51032">
    <property type="entry name" value="AP2_ERF"/>
    <property type="match status" value="1"/>
</dbReference>
<dbReference type="Proteomes" id="UP001055439">
    <property type="component" value="Chromosome 3"/>
</dbReference>
<comment type="subcellular location">
    <subcellularLocation>
        <location evidence="1">Nucleus</location>
    </subcellularLocation>
</comment>
<keyword evidence="8" id="KW-1185">Reference proteome</keyword>
<evidence type="ECO:0000256" key="2">
    <source>
        <dbReference type="ARBA" id="ARBA00023015"/>
    </source>
</evidence>
<dbReference type="AlphaFoldDB" id="A0A9E7FBR6"/>
<dbReference type="InterPro" id="IPR001471">
    <property type="entry name" value="AP2/ERF_dom"/>
</dbReference>
<feature type="domain" description="AP2/ERF" evidence="6">
    <location>
        <begin position="114"/>
        <end position="171"/>
    </location>
</feature>
<protein>
    <recommendedName>
        <fullName evidence="6">AP2/ERF domain-containing protein</fullName>
    </recommendedName>
</protein>
<dbReference type="GO" id="GO:0003677">
    <property type="term" value="F:DNA binding"/>
    <property type="evidence" value="ECO:0007669"/>
    <property type="project" value="UniProtKB-KW"/>
</dbReference>